<feature type="region of interest" description="Disordered" evidence="1">
    <location>
        <begin position="1"/>
        <end position="22"/>
    </location>
</feature>
<gene>
    <name evidence="3" type="ORF">PgNI_12496</name>
</gene>
<keyword evidence="2" id="KW-1185">Reference proteome</keyword>
<name>A0A6P8AML8_PYRGI</name>
<organism evidence="2 3">
    <name type="scientific">Pyricularia grisea</name>
    <name type="common">Crabgrass-specific blast fungus</name>
    <name type="synonym">Magnaporthe grisea</name>
    <dbReference type="NCBI Taxonomy" id="148305"/>
    <lineage>
        <taxon>Eukaryota</taxon>
        <taxon>Fungi</taxon>
        <taxon>Dikarya</taxon>
        <taxon>Ascomycota</taxon>
        <taxon>Pezizomycotina</taxon>
        <taxon>Sordariomycetes</taxon>
        <taxon>Sordariomycetidae</taxon>
        <taxon>Magnaporthales</taxon>
        <taxon>Pyriculariaceae</taxon>
        <taxon>Pyricularia</taxon>
    </lineage>
</organism>
<proteinExistence type="predicted"/>
<dbReference type="AlphaFoldDB" id="A0A6P8AML8"/>
<accession>A0A6P8AML8</accession>
<protein>
    <submittedName>
        <fullName evidence="3">Uncharacterized protein</fullName>
    </submittedName>
</protein>
<sequence length="110" mass="12024">MGTIPSTRVTVTATDSPQEQQQGGKIQALLYGSDAQQWQGRFNTAIADFGGVFISKAPASAEPFFENLFGRIIAPRKNAAMEEYQTVNATEERESAHPDIGRDVEHGRGR</sequence>
<dbReference type="Proteomes" id="UP000515153">
    <property type="component" value="Unplaced"/>
</dbReference>
<evidence type="ECO:0000313" key="2">
    <source>
        <dbReference type="Proteomes" id="UP000515153"/>
    </source>
</evidence>
<evidence type="ECO:0000313" key="3">
    <source>
        <dbReference type="RefSeq" id="XP_030976138.1"/>
    </source>
</evidence>
<feature type="region of interest" description="Disordered" evidence="1">
    <location>
        <begin position="87"/>
        <end position="110"/>
    </location>
</feature>
<dbReference type="RefSeq" id="XP_030976138.1">
    <property type="nucleotide sequence ID" value="XM_031132444.1"/>
</dbReference>
<dbReference type="GeneID" id="41967347"/>
<dbReference type="KEGG" id="pgri:PgNI_12496"/>
<reference evidence="3" key="1">
    <citation type="journal article" date="2019" name="Mol. Biol. Evol.">
        <title>Blast fungal genomes show frequent chromosomal changes, gene gains and losses, and effector gene turnover.</title>
        <authorList>
            <person name="Gomez Luciano L.B."/>
            <person name="Jason Tsai I."/>
            <person name="Chuma I."/>
            <person name="Tosa Y."/>
            <person name="Chen Y.H."/>
            <person name="Li J.Y."/>
            <person name="Li M.Y."/>
            <person name="Jade Lu M.Y."/>
            <person name="Nakayashiki H."/>
            <person name="Li W.H."/>
        </authorList>
    </citation>
    <scope>NUCLEOTIDE SEQUENCE</scope>
    <source>
        <strain evidence="3">NI907</strain>
    </source>
</reference>
<reference evidence="3" key="3">
    <citation type="submission" date="2025-08" db="UniProtKB">
        <authorList>
            <consortium name="RefSeq"/>
        </authorList>
    </citation>
    <scope>IDENTIFICATION</scope>
    <source>
        <strain evidence="3">NI907</strain>
    </source>
</reference>
<evidence type="ECO:0000256" key="1">
    <source>
        <dbReference type="SAM" id="MobiDB-lite"/>
    </source>
</evidence>
<reference evidence="3" key="2">
    <citation type="submission" date="2019-10" db="EMBL/GenBank/DDBJ databases">
        <authorList>
            <consortium name="NCBI Genome Project"/>
        </authorList>
    </citation>
    <scope>NUCLEOTIDE SEQUENCE</scope>
    <source>
        <strain evidence="3">NI907</strain>
    </source>
</reference>
<feature type="compositionally biased region" description="Basic and acidic residues" evidence="1">
    <location>
        <begin position="90"/>
        <end position="110"/>
    </location>
</feature>